<evidence type="ECO:0000313" key="3">
    <source>
        <dbReference type="Proteomes" id="UP000054270"/>
    </source>
</evidence>
<dbReference type="Proteomes" id="UP000054270">
    <property type="component" value="Unassembled WGS sequence"/>
</dbReference>
<keyword evidence="3" id="KW-1185">Reference proteome</keyword>
<sequence length="196" mass="21382">MCSCEMRKKGVLSSRAPAVAAHITEIPRTQVANVRLLSRMPNILAGIKYSSLIDRGFSKAQWSAVSQHRVFPWHTDVTKPAGRPHPNNTKVSHHIGILKRRRFPLASDQTFLMLSAIIYGSHIMIVSFTQNFLGCCLACHGGLPLRHLPVPEINTQNAGDLNLSFDLFRSSITSGDGPLIAGYSPSGGPVPLESCQ</sequence>
<keyword evidence="1" id="KW-0472">Membrane</keyword>
<feature type="transmembrane region" description="Helical" evidence="1">
    <location>
        <begin position="110"/>
        <end position="129"/>
    </location>
</feature>
<evidence type="ECO:0000313" key="2">
    <source>
        <dbReference type="EMBL" id="KJA28365.1"/>
    </source>
</evidence>
<dbReference type="AlphaFoldDB" id="A0A0D2Q9M1"/>
<gene>
    <name evidence="2" type="ORF">HYPSUDRAFT_697127</name>
</gene>
<dbReference type="EMBL" id="KN817521">
    <property type="protein sequence ID" value="KJA28365.1"/>
    <property type="molecule type" value="Genomic_DNA"/>
</dbReference>
<keyword evidence="1" id="KW-0812">Transmembrane</keyword>
<organism evidence="2 3">
    <name type="scientific">Hypholoma sublateritium (strain FD-334 SS-4)</name>
    <dbReference type="NCBI Taxonomy" id="945553"/>
    <lineage>
        <taxon>Eukaryota</taxon>
        <taxon>Fungi</taxon>
        <taxon>Dikarya</taxon>
        <taxon>Basidiomycota</taxon>
        <taxon>Agaricomycotina</taxon>
        <taxon>Agaricomycetes</taxon>
        <taxon>Agaricomycetidae</taxon>
        <taxon>Agaricales</taxon>
        <taxon>Agaricineae</taxon>
        <taxon>Strophariaceae</taxon>
        <taxon>Hypholoma</taxon>
    </lineage>
</organism>
<protein>
    <submittedName>
        <fullName evidence="2">Uncharacterized protein</fullName>
    </submittedName>
</protein>
<accession>A0A0D2Q9M1</accession>
<reference evidence="3" key="1">
    <citation type="submission" date="2014-04" db="EMBL/GenBank/DDBJ databases">
        <title>Evolutionary Origins and Diversification of the Mycorrhizal Mutualists.</title>
        <authorList>
            <consortium name="DOE Joint Genome Institute"/>
            <consortium name="Mycorrhizal Genomics Consortium"/>
            <person name="Kohler A."/>
            <person name="Kuo A."/>
            <person name="Nagy L.G."/>
            <person name="Floudas D."/>
            <person name="Copeland A."/>
            <person name="Barry K.W."/>
            <person name="Cichocki N."/>
            <person name="Veneault-Fourrey C."/>
            <person name="LaButti K."/>
            <person name="Lindquist E.A."/>
            <person name="Lipzen A."/>
            <person name="Lundell T."/>
            <person name="Morin E."/>
            <person name="Murat C."/>
            <person name="Riley R."/>
            <person name="Ohm R."/>
            <person name="Sun H."/>
            <person name="Tunlid A."/>
            <person name="Henrissat B."/>
            <person name="Grigoriev I.V."/>
            <person name="Hibbett D.S."/>
            <person name="Martin F."/>
        </authorList>
    </citation>
    <scope>NUCLEOTIDE SEQUENCE [LARGE SCALE GENOMIC DNA]</scope>
    <source>
        <strain evidence="3">FD-334 SS-4</strain>
    </source>
</reference>
<name>A0A0D2Q9M1_HYPSF</name>
<proteinExistence type="predicted"/>
<keyword evidence="1" id="KW-1133">Transmembrane helix</keyword>
<evidence type="ECO:0000256" key="1">
    <source>
        <dbReference type="SAM" id="Phobius"/>
    </source>
</evidence>